<dbReference type="SUPFAM" id="SSF54593">
    <property type="entry name" value="Glyoxalase/Bleomycin resistance protein/Dihydroxybiphenyl dioxygenase"/>
    <property type="match status" value="1"/>
</dbReference>
<dbReference type="InterPro" id="IPR037523">
    <property type="entry name" value="VOC_core"/>
</dbReference>
<dbReference type="PROSITE" id="PS51819">
    <property type="entry name" value="VOC"/>
    <property type="match status" value="1"/>
</dbReference>
<keyword evidence="3" id="KW-0560">Oxidoreductase</keyword>
<protein>
    <submittedName>
        <fullName evidence="3">Catechol 2,3-dioxygenase</fullName>
    </submittedName>
</protein>
<evidence type="ECO:0000313" key="4">
    <source>
        <dbReference type="Proteomes" id="UP000183557"/>
    </source>
</evidence>
<dbReference type="AlphaFoldDB" id="A0A1I3TFP1"/>
<dbReference type="EMBL" id="FOSB01000003">
    <property type="protein sequence ID" value="SFJ69279.1"/>
    <property type="molecule type" value="Genomic_DNA"/>
</dbReference>
<gene>
    <name evidence="3" type="ORF">SAMN04487936_103351</name>
</gene>
<evidence type="ECO:0000256" key="1">
    <source>
        <dbReference type="SAM" id="MobiDB-lite"/>
    </source>
</evidence>
<dbReference type="Proteomes" id="UP000183557">
    <property type="component" value="Unassembled WGS sequence"/>
</dbReference>
<keyword evidence="3" id="KW-0223">Dioxygenase</keyword>
<dbReference type="CDD" id="cd06587">
    <property type="entry name" value="VOC"/>
    <property type="match status" value="1"/>
</dbReference>
<accession>A0A1I3TFP1</accession>
<keyword evidence="4" id="KW-1185">Reference proteome</keyword>
<evidence type="ECO:0000313" key="3">
    <source>
        <dbReference type="EMBL" id="SFJ69279.1"/>
    </source>
</evidence>
<organism evidence="3 4">
    <name type="scientific">Halobacillus dabanensis</name>
    <dbReference type="NCBI Taxonomy" id="240302"/>
    <lineage>
        <taxon>Bacteria</taxon>
        <taxon>Bacillati</taxon>
        <taxon>Bacillota</taxon>
        <taxon>Bacilli</taxon>
        <taxon>Bacillales</taxon>
        <taxon>Bacillaceae</taxon>
        <taxon>Halobacillus</taxon>
    </lineage>
</organism>
<name>A0A1I3TFP1_HALDA</name>
<proteinExistence type="predicted"/>
<sequence length="139" mass="15790">MFQVGSVFVPVTDLEKARDWYKNHLGVKEIDTWEGGAGFFFPQGFVQFGLIEVTESQPTEFVIEKGNNNCYFNFVVEDIEAAHEKLNVGGVRTTAIESFGAMRCFDFFDPDNNTFSVVDEDPQSPYHKENVKKQQDGMT</sequence>
<feature type="region of interest" description="Disordered" evidence="1">
    <location>
        <begin position="118"/>
        <end position="139"/>
    </location>
</feature>
<dbReference type="Pfam" id="PF00903">
    <property type="entry name" value="Glyoxalase"/>
    <property type="match status" value="1"/>
</dbReference>
<reference evidence="4" key="1">
    <citation type="submission" date="2016-10" db="EMBL/GenBank/DDBJ databases">
        <authorList>
            <person name="Varghese N."/>
            <person name="Submissions S."/>
        </authorList>
    </citation>
    <scope>NUCLEOTIDE SEQUENCE [LARGE SCALE GENOMIC DNA]</scope>
    <source>
        <strain evidence="4">CGMCC 1.3704</strain>
    </source>
</reference>
<feature type="domain" description="VOC" evidence="2">
    <location>
        <begin position="3"/>
        <end position="120"/>
    </location>
</feature>
<dbReference type="InterPro" id="IPR004360">
    <property type="entry name" value="Glyas_Fos-R_dOase_dom"/>
</dbReference>
<dbReference type="GO" id="GO:0051213">
    <property type="term" value="F:dioxygenase activity"/>
    <property type="evidence" value="ECO:0007669"/>
    <property type="project" value="UniProtKB-KW"/>
</dbReference>
<dbReference type="OrthoDB" id="2184229at2"/>
<dbReference type="RefSeq" id="WP_075035939.1">
    <property type="nucleotide sequence ID" value="NZ_FOSB01000003.1"/>
</dbReference>
<evidence type="ECO:0000259" key="2">
    <source>
        <dbReference type="PROSITE" id="PS51819"/>
    </source>
</evidence>
<feature type="compositionally biased region" description="Basic and acidic residues" evidence="1">
    <location>
        <begin position="126"/>
        <end position="139"/>
    </location>
</feature>
<dbReference type="InterPro" id="IPR029068">
    <property type="entry name" value="Glyas_Bleomycin-R_OHBP_Dase"/>
</dbReference>
<dbReference type="Gene3D" id="3.10.180.10">
    <property type="entry name" value="2,3-Dihydroxybiphenyl 1,2-Dioxygenase, domain 1"/>
    <property type="match status" value="1"/>
</dbReference>